<dbReference type="SMART" id="SM00174">
    <property type="entry name" value="RHO"/>
    <property type="match status" value="1"/>
</dbReference>
<dbReference type="Proteomes" id="UP000290189">
    <property type="component" value="Unassembled WGS sequence"/>
</dbReference>
<evidence type="ECO:0000256" key="2">
    <source>
        <dbReference type="ARBA" id="ARBA00010142"/>
    </source>
</evidence>
<evidence type="ECO:0000256" key="9">
    <source>
        <dbReference type="ARBA" id="ARBA00023289"/>
    </source>
</evidence>
<keyword evidence="6" id="KW-0342">GTP-binding</keyword>
<dbReference type="SMART" id="SM00175">
    <property type="entry name" value="RAB"/>
    <property type="match status" value="1"/>
</dbReference>
<evidence type="ECO:0000256" key="1">
    <source>
        <dbReference type="ARBA" id="ARBA00004342"/>
    </source>
</evidence>
<evidence type="ECO:0000256" key="8">
    <source>
        <dbReference type="ARBA" id="ARBA00023288"/>
    </source>
</evidence>
<comment type="subcellular location">
    <subcellularLocation>
        <location evidence="1">Cell membrane</location>
        <topology evidence="1">Lipid-anchor</topology>
        <orientation evidence="1">Cytoplasmic side</orientation>
    </subcellularLocation>
</comment>
<evidence type="ECO:0000256" key="3">
    <source>
        <dbReference type="ARBA" id="ARBA00022475"/>
    </source>
</evidence>
<dbReference type="AlphaFoldDB" id="A0A3P3Y205"/>
<dbReference type="InterPro" id="IPR027417">
    <property type="entry name" value="P-loop_NTPase"/>
</dbReference>
<evidence type="ECO:0000313" key="10">
    <source>
        <dbReference type="EMBL" id="SPQ94213.1"/>
    </source>
</evidence>
<keyword evidence="5" id="KW-0547">Nucleotide-binding</keyword>
<dbReference type="PRINTS" id="PR00449">
    <property type="entry name" value="RASTRNSFRMNG"/>
</dbReference>
<keyword evidence="3" id="KW-1003">Cell membrane</keyword>
<dbReference type="Gene3D" id="3.40.50.300">
    <property type="entry name" value="P-loop containing nucleotide triphosphate hydrolases"/>
    <property type="match status" value="1"/>
</dbReference>
<dbReference type="InterPro" id="IPR003578">
    <property type="entry name" value="Small_GTPase_Rho"/>
</dbReference>
<organism evidence="10 11">
    <name type="scientific">Plasmodiophora brassicae</name>
    <name type="common">Clubroot disease agent</name>
    <dbReference type="NCBI Taxonomy" id="37360"/>
    <lineage>
        <taxon>Eukaryota</taxon>
        <taxon>Sar</taxon>
        <taxon>Rhizaria</taxon>
        <taxon>Endomyxa</taxon>
        <taxon>Phytomyxea</taxon>
        <taxon>Plasmodiophorida</taxon>
        <taxon>Plasmodiophoridae</taxon>
        <taxon>Plasmodiophora</taxon>
    </lineage>
</organism>
<accession>A0A3P3Y205</accession>
<dbReference type="PANTHER" id="PTHR24072">
    <property type="entry name" value="RHO FAMILY GTPASE"/>
    <property type="match status" value="1"/>
</dbReference>
<evidence type="ECO:0000256" key="7">
    <source>
        <dbReference type="ARBA" id="ARBA00023136"/>
    </source>
</evidence>
<dbReference type="NCBIfam" id="TIGR00231">
    <property type="entry name" value="small_GTP"/>
    <property type="match status" value="1"/>
</dbReference>
<dbReference type="InterPro" id="IPR005225">
    <property type="entry name" value="Small_GTP-bd"/>
</dbReference>
<keyword evidence="9" id="KW-0636">Prenylation</keyword>
<keyword evidence="10" id="KW-0496">Mitochondrion</keyword>
<evidence type="ECO:0000256" key="5">
    <source>
        <dbReference type="ARBA" id="ARBA00022741"/>
    </source>
</evidence>
<dbReference type="PROSITE" id="PS51420">
    <property type="entry name" value="RHO"/>
    <property type="match status" value="1"/>
</dbReference>
<dbReference type="SUPFAM" id="SSF52540">
    <property type="entry name" value="P-loop containing nucleoside triphosphate hydrolases"/>
    <property type="match status" value="1"/>
</dbReference>
<keyword evidence="4" id="KW-0488">Methylation</keyword>
<dbReference type="CDD" id="cd00157">
    <property type="entry name" value="Rho"/>
    <property type="match status" value="1"/>
</dbReference>
<reference evidence="10 11" key="1">
    <citation type="submission" date="2018-03" db="EMBL/GenBank/DDBJ databases">
        <authorList>
            <person name="Fogelqvist J."/>
        </authorList>
    </citation>
    <scope>NUCLEOTIDE SEQUENCE [LARGE SCALE GENOMIC DNA]</scope>
</reference>
<evidence type="ECO:0000313" key="11">
    <source>
        <dbReference type="Proteomes" id="UP000290189"/>
    </source>
</evidence>
<geneLocation type="mitochondrion" evidence="10"/>
<name>A0A3P3Y205_PLABS</name>
<dbReference type="EMBL" id="OVEO01000002">
    <property type="protein sequence ID" value="SPQ94213.1"/>
    <property type="molecule type" value="Genomic_DNA"/>
</dbReference>
<protein>
    <submittedName>
        <fullName evidence="10">Uncharacterized protein</fullName>
    </submittedName>
</protein>
<dbReference type="PROSITE" id="PS51419">
    <property type="entry name" value="RAB"/>
    <property type="match status" value="1"/>
</dbReference>
<dbReference type="SMART" id="SM00173">
    <property type="entry name" value="RAS"/>
    <property type="match status" value="1"/>
</dbReference>
<dbReference type="InterPro" id="IPR001806">
    <property type="entry name" value="Small_GTPase"/>
</dbReference>
<evidence type="ECO:0000256" key="6">
    <source>
        <dbReference type="ARBA" id="ARBA00023134"/>
    </source>
</evidence>
<proteinExistence type="inferred from homology"/>
<dbReference type="GO" id="GO:0005886">
    <property type="term" value="C:plasma membrane"/>
    <property type="evidence" value="ECO:0007669"/>
    <property type="project" value="UniProtKB-SubCell"/>
</dbReference>
<gene>
    <name evidence="10" type="ORF">PLBR_LOCUS1428</name>
</gene>
<sequence length="219" mass="23955">MPGTVKGATVAGAPAAAMSESRSVKVVLIGDGAVGKTSLLTRYSSDEFNPEHEPTVFENTWLDRVIDGRRVELALWDNAGQEEFDKLRLLSYQDTDAFLVLYSINSMDAFNHVKKKWLPEIKEYCQGVPLLLIGTKCDLRGGNIEVVSAEEGQELQKDIGAAVYMECSAMTSENCSAVFEQAVREALASQDNRKALTRGKTAKAKAAPKRPGMKFCTIC</sequence>
<dbReference type="FunFam" id="3.40.50.300:FF:000983">
    <property type="entry name" value="Rho family GTPase"/>
    <property type="match status" value="1"/>
</dbReference>
<evidence type="ECO:0000256" key="4">
    <source>
        <dbReference type="ARBA" id="ARBA00022481"/>
    </source>
</evidence>
<comment type="similarity">
    <text evidence="2">Belongs to the small GTPase superfamily. Rho family.</text>
</comment>
<keyword evidence="8" id="KW-0449">Lipoprotein</keyword>
<dbReference type="Pfam" id="PF00071">
    <property type="entry name" value="Ras"/>
    <property type="match status" value="1"/>
</dbReference>
<dbReference type="GO" id="GO:0007264">
    <property type="term" value="P:small GTPase-mediated signal transduction"/>
    <property type="evidence" value="ECO:0007669"/>
    <property type="project" value="InterPro"/>
</dbReference>
<dbReference type="GO" id="GO:0003924">
    <property type="term" value="F:GTPase activity"/>
    <property type="evidence" value="ECO:0007669"/>
    <property type="project" value="InterPro"/>
</dbReference>
<dbReference type="PROSITE" id="PS51421">
    <property type="entry name" value="RAS"/>
    <property type="match status" value="1"/>
</dbReference>
<keyword evidence="7" id="KW-0472">Membrane</keyword>
<dbReference type="GO" id="GO:0005525">
    <property type="term" value="F:GTP binding"/>
    <property type="evidence" value="ECO:0007669"/>
    <property type="project" value="UniProtKB-KW"/>
</dbReference>